<name>A0A1I8GYF2_9PLAT</name>
<reference evidence="2" key="1">
    <citation type="submission" date="2016-11" db="UniProtKB">
        <authorList>
            <consortium name="WormBaseParasite"/>
        </authorList>
    </citation>
    <scope>IDENTIFICATION</scope>
</reference>
<sequence length="162" mass="18083">MRYLLAFCLVTAMMLGASSLPMEVVKAQVHLRPATSVADRVDQPQEQKKKNIMTPVRKKKVLNLPSKGMQIVLMPWKCYNQSSCELKPNCTTSGGSTVCTRKCYACNSCMQPKITRQKLPDGKVKETRKSYVRTHRCGNCISKSECSSPPCPMPKLCTLHKG</sequence>
<proteinExistence type="predicted"/>
<evidence type="ECO:0000313" key="1">
    <source>
        <dbReference type="Proteomes" id="UP000095280"/>
    </source>
</evidence>
<protein>
    <submittedName>
        <fullName evidence="2">CTCK domain-containing protein</fullName>
    </submittedName>
</protein>
<evidence type="ECO:0000313" key="2">
    <source>
        <dbReference type="WBParaSite" id="maker-uti_cns_0003600-snap-gene-0.7-mRNA-1"/>
    </source>
</evidence>
<dbReference type="Proteomes" id="UP000095280">
    <property type="component" value="Unplaced"/>
</dbReference>
<accession>A0A1I8GYF2</accession>
<dbReference type="WBParaSite" id="maker-uti_cns_0003600-snap-gene-0.7-mRNA-1">
    <property type="protein sequence ID" value="maker-uti_cns_0003600-snap-gene-0.7-mRNA-1"/>
    <property type="gene ID" value="maker-uti_cns_0003600-snap-gene-0.7"/>
</dbReference>
<keyword evidence="1" id="KW-1185">Reference proteome</keyword>
<organism evidence="1 2">
    <name type="scientific">Macrostomum lignano</name>
    <dbReference type="NCBI Taxonomy" id="282301"/>
    <lineage>
        <taxon>Eukaryota</taxon>
        <taxon>Metazoa</taxon>
        <taxon>Spiralia</taxon>
        <taxon>Lophotrochozoa</taxon>
        <taxon>Platyhelminthes</taxon>
        <taxon>Rhabditophora</taxon>
        <taxon>Macrostomorpha</taxon>
        <taxon>Macrostomida</taxon>
        <taxon>Macrostomidae</taxon>
        <taxon>Macrostomum</taxon>
    </lineage>
</organism>
<dbReference type="AlphaFoldDB" id="A0A1I8GYF2"/>